<dbReference type="SUPFAM" id="SSF46689">
    <property type="entry name" value="Homeodomain-like"/>
    <property type="match status" value="1"/>
</dbReference>
<feature type="domain" description="HTH araC/xylS-type" evidence="4">
    <location>
        <begin position="218"/>
        <end position="316"/>
    </location>
</feature>
<keyword evidence="2" id="KW-0238">DNA-binding</keyword>
<dbReference type="PANTHER" id="PTHR43280">
    <property type="entry name" value="ARAC-FAMILY TRANSCRIPTIONAL REGULATOR"/>
    <property type="match status" value="1"/>
</dbReference>
<keyword evidence="1" id="KW-0805">Transcription regulation</keyword>
<evidence type="ECO:0000256" key="3">
    <source>
        <dbReference type="ARBA" id="ARBA00023163"/>
    </source>
</evidence>
<evidence type="ECO:0000256" key="1">
    <source>
        <dbReference type="ARBA" id="ARBA00023015"/>
    </source>
</evidence>
<evidence type="ECO:0000256" key="2">
    <source>
        <dbReference type="ARBA" id="ARBA00023125"/>
    </source>
</evidence>
<dbReference type="Gene3D" id="1.10.10.60">
    <property type="entry name" value="Homeodomain-like"/>
    <property type="match status" value="2"/>
</dbReference>
<dbReference type="SMART" id="SM00342">
    <property type="entry name" value="HTH_ARAC"/>
    <property type="match status" value="1"/>
</dbReference>
<dbReference type="InterPro" id="IPR037923">
    <property type="entry name" value="HTH-like"/>
</dbReference>
<dbReference type="Pfam" id="PF02311">
    <property type="entry name" value="AraC_binding"/>
    <property type="match status" value="1"/>
</dbReference>
<evidence type="ECO:0000259" key="4">
    <source>
        <dbReference type="PROSITE" id="PS01124"/>
    </source>
</evidence>
<name>A0ABQ5MKH6_9FLAO</name>
<dbReference type="RefSeq" id="WP_281765073.1">
    <property type="nucleotide sequence ID" value="NZ_BRVO01000002.1"/>
</dbReference>
<dbReference type="InterPro" id="IPR003313">
    <property type="entry name" value="AraC-bd"/>
</dbReference>
<dbReference type="InterPro" id="IPR018060">
    <property type="entry name" value="HTH_AraC"/>
</dbReference>
<evidence type="ECO:0000313" key="5">
    <source>
        <dbReference type="EMBL" id="GLB49437.1"/>
    </source>
</evidence>
<keyword evidence="6" id="KW-1185">Reference proteome</keyword>
<dbReference type="PROSITE" id="PS01124">
    <property type="entry name" value="HTH_ARAC_FAMILY_2"/>
    <property type="match status" value="1"/>
</dbReference>
<dbReference type="SUPFAM" id="SSF51215">
    <property type="entry name" value="Regulatory protein AraC"/>
    <property type="match status" value="1"/>
</dbReference>
<dbReference type="PANTHER" id="PTHR43280:SF32">
    <property type="entry name" value="TRANSCRIPTIONAL REGULATORY PROTEIN"/>
    <property type="match status" value="1"/>
</dbReference>
<reference evidence="5" key="1">
    <citation type="submission" date="2022-07" db="EMBL/GenBank/DDBJ databases">
        <title>Taxonomy of Novel Oxalotrophic and Methylotrophic Bacteria.</title>
        <authorList>
            <person name="Sahin N."/>
            <person name="Tani A."/>
        </authorList>
    </citation>
    <scope>NUCLEOTIDE SEQUENCE</scope>
    <source>
        <strain evidence="5">Y10</strain>
    </source>
</reference>
<evidence type="ECO:0000313" key="6">
    <source>
        <dbReference type="Proteomes" id="UP001143543"/>
    </source>
</evidence>
<proteinExistence type="predicted"/>
<protein>
    <submittedName>
        <fullName evidence="5">Transcriptional regulator</fullName>
    </submittedName>
</protein>
<dbReference type="EMBL" id="BRVO01000002">
    <property type="protein sequence ID" value="GLB49437.1"/>
    <property type="molecule type" value="Genomic_DNA"/>
</dbReference>
<accession>A0ABQ5MKH6</accession>
<comment type="caution">
    <text evidence="5">The sequence shown here is derived from an EMBL/GenBank/DDBJ whole genome shotgun (WGS) entry which is preliminary data.</text>
</comment>
<dbReference type="InterPro" id="IPR009057">
    <property type="entry name" value="Homeodomain-like_sf"/>
</dbReference>
<organism evidence="5 6">
    <name type="scientific">Neptunitalea lumnitzerae</name>
    <dbReference type="NCBI Taxonomy" id="2965509"/>
    <lineage>
        <taxon>Bacteria</taxon>
        <taxon>Pseudomonadati</taxon>
        <taxon>Bacteroidota</taxon>
        <taxon>Flavobacteriia</taxon>
        <taxon>Flavobacteriales</taxon>
        <taxon>Flavobacteriaceae</taxon>
        <taxon>Neptunitalea</taxon>
    </lineage>
</organism>
<sequence length="324" mass="37917">MAKKETQEILQLNNLKDFRKQYLSFDKRLDCEGIRSSETEQVTGFFEITRLEQMALRDAKAQTFFERRNFYSIVLLTKGQMKVQIGQETYNMKCPSLYFVAANQLHSIQKCTGDLKGYHLIFDEDYYLLCLRNQIKLSNFIFFITNTVPMLSLQQGALDTLLPLIEKMELDYCRRTTFKDDLLVKLYLNVFLIELEKLYEFQQDKATTTQSKTSLLVAQFQNLVKQHYIKVRQVSDYAKMLYVTPHYLNDVIRTHTGTNASSYINAQVTIGAKAMIIQTDNTFAEIAAQLLFSNPSYFSKFFKKQTGYTPLQYRQLYLNNQLID</sequence>
<dbReference type="Pfam" id="PF12833">
    <property type="entry name" value="HTH_18"/>
    <property type="match status" value="1"/>
</dbReference>
<dbReference type="Proteomes" id="UP001143543">
    <property type="component" value="Unassembled WGS sequence"/>
</dbReference>
<gene>
    <name evidence="5" type="ORF">Y10_18050</name>
</gene>
<keyword evidence="3" id="KW-0804">Transcription</keyword>